<accession>A0A4U5MDI8</accession>
<dbReference type="InterPro" id="IPR011009">
    <property type="entry name" value="Kinase-like_dom_sf"/>
</dbReference>
<dbReference type="AlphaFoldDB" id="A0A4U5MDI8"/>
<dbReference type="Proteomes" id="UP000298663">
    <property type="component" value="Unassembled WGS sequence"/>
</dbReference>
<gene>
    <name evidence="2" type="ORF">L596_023384</name>
</gene>
<evidence type="ECO:0000313" key="2">
    <source>
        <dbReference type="EMBL" id="TKR67198.1"/>
    </source>
</evidence>
<dbReference type="InterPro" id="IPR012877">
    <property type="entry name" value="Dhs-27"/>
</dbReference>
<keyword evidence="3" id="KW-1185">Reference proteome</keyword>
<dbReference type="InterPro" id="IPR015897">
    <property type="entry name" value="CHK_kinase-like"/>
</dbReference>
<dbReference type="InterPro" id="IPR052961">
    <property type="entry name" value="Oxido-Kinase-like_Enzymes"/>
</dbReference>
<dbReference type="Pfam" id="PF07914">
    <property type="entry name" value="DUF1679"/>
    <property type="match status" value="1"/>
</dbReference>
<dbReference type="SUPFAM" id="SSF56112">
    <property type="entry name" value="Protein kinase-like (PK-like)"/>
    <property type="match status" value="1"/>
</dbReference>
<dbReference type="OrthoDB" id="5915577at2759"/>
<evidence type="ECO:0000313" key="3">
    <source>
        <dbReference type="Proteomes" id="UP000298663"/>
    </source>
</evidence>
<name>A0A4U5MDI8_STECR</name>
<organism evidence="2 3">
    <name type="scientific">Steinernema carpocapsae</name>
    <name type="common">Entomopathogenic nematode</name>
    <dbReference type="NCBI Taxonomy" id="34508"/>
    <lineage>
        <taxon>Eukaryota</taxon>
        <taxon>Metazoa</taxon>
        <taxon>Ecdysozoa</taxon>
        <taxon>Nematoda</taxon>
        <taxon>Chromadorea</taxon>
        <taxon>Rhabditida</taxon>
        <taxon>Tylenchina</taxon>
        <taxon>Panagrolaimomorpha</taxon>
        <taxon>Strongyloidoidea</taxon>
        <taxon>Steinernematidae</taxon>
        <taxon>Steinernema</taxon>
    </lineage>
</organism>
<protein>
    <recommendedName>
        <fullName evidence="1">CHK kinase-like domain-containing protein</fullName>
    </recommendedName>
</protein>
<sequence>MATAEVIKVAAPELEKSVDLSGKLAESCFTVGWVLEALGKKDEKFKKFSEHSKVSRVSAVDISGGKGFVSKVYNISIEFEGMNESYSVILKVPGMESMADAMESIHDGELIQLDQIAQVHNIECAFYDDFAAHIQIPLAKIYKTEDFIIGKQPGALLMESLFGKTASCPVWTSANSHQIYAIAGHVAHLNKYFLCLPSEQWAGKLQSETYASIAEKGYFIPFFAQCKEMKPGAFDEAVELFSKFANSRDFFNYTLNGVIEDTGLPLSVSHGDLWANNILWKKNPDGSVSNEVAAIIDWQVFHEGCLTNDLARFFAFCVDGDVRRDHEWKVLEFFYDTLVKLMKEEGRTVDFTLEQVKITYKVNFFCQTIMSMMIPSFLFPVKEWTPEEASYKFAQREKVLLRCQLNAEDALEYFKDFSTLSYFKNFA</sequence>
<reference evidence="2 3" key="2">
    <citation type="journal article" date="2019" name="G3 (Bethesda)">
        <title>Hybrid Assembly of the Genome of the Entomopathogenic Nematode Steinernema carpocapsae Identifies the X-Chromosome.</title>
        <authorList>
            <person name="Serra L."/>
            <person name="Macchietto M."/>
            <person name="Macias-Munoz A."/>
            <person name="McGill C.J."/>
            <person name="Rodriguez I.M."/>
            <person name="Rodriguez B."/>
            <person name="Murad R."/>
            <person name="Mortazavi A."/>
        </authorList>
    </citation>
    <scope>NUCLEOTIDE SEQUENCE [LARGE SCALE GENOMIC DNA]</scope>
    <source>
        <strain evidence="2 3">ALL</strain>
    </source>
</reference>
<dbReference type="Gene3D" id="3.90.1200.10">
    <property type="match status" value="1"/>
</dbReference>
<dbReference type="EMBL" id="AZBU02000008">
    <property type="protein sequence ID" value="TKR67198.1"/>
    <property type="molecule type" value="Genomic_DNA"/>
</dbReference>
<evidence type="ECO:0000259" key="1">
    <source>
        <dbReference type="SMART" id="SM00587"/>
    </source>
</evidence>
<dbReference type="PANTHER" id="PTHR23020">
    <property type="entry name" value="UNCHARACTERIZED NUCLEAR HORMONE RECEPTOR-RELATED"/>
    <property type="match status" value="1"/>
</dbReference>
<dbReference type="SMART" id="SM00587">
    <property type="entry name" value="CHK"/>
    <property type="match status" value="1"/>
</dbReference>
<comment type="caution">
    <text evidence="2">The sequence shown here is derived from an EMBL/GenBank/DDBJ whole genome shotgun (WGS) entry which is preliminary data.</text>
</comment>
<dbReference type="PANTHER" id="PTHR23020:SF41">
    <property type="entry name" value="AMINOGLYCOSIDE PHOSPHOTRANSFERASE DOMAIN-CONTAINING PROTEIN"/>
    <property type="match status" value="1"/>
</dbReference>
<proteinExistence type="predicted"/>
<reference evidence="2 3" key="1">
    <citation type="journal article" date="2015" name="Genome Biol.">
        <title>Comparative genomics of Steinernema reveals deeply conserved gene regulatory networks.</title>
        <authorList>
            <person name="Dillman A.R."/>
            <person name="Macchietto M."/>
            <person name="Porter C.F."/>
            <person name="Rogers A."/>
            <person name="Williams B."/>
            <person name="Antoshechkin I."/>
            <person name="Lee M.M."/>
            <person name="Goodwin Z."/>
            <person name="Lu X."/>
            <person name="Lewis E.E."/>
            <person name="Goodrich-Blair H."/>
            <person name="Stock S.P."/>
            <person name="Adams B.J."/>
            <person name="Sternberg P.W."/>
            <person name="Mortazavi A."/>
        </authorList>
    </citation>
    <scope>NUCLEOTIDE SEQUENCE [LARGE SCALE GENOMIC DNA]</scope>
    <source>
        <strain evidence="2 3">ALL</strain>
    </source>
</reference>
<feature type="domain" description="CHK kinase-like" evidence="1">
    <location>
        <begin position="180"/>
        <end position="344"/>
    </location>
</feature>